<evidence type="ECO:0000313" key="1">
    <source>
        <dbReference type="EMBL" id="KAK0145849.1"/>
    </source>
</evidence>
<dbReference type="Pfam" id="PF08584">
    <property type="entry name" value="Ribonuc_P_40"/>
    <property type="match status" value="1"/>
</dbReference>
<dbReference type="PANTHER" id="PTHR15396">
    <property type="entry name" value="RIBONUCLEASE P PROTEIN SUBUNIT P40"/>
    <property type="match status" value="1"/>
</dbReference>
<dbReference type="GO" id="GO:0000447">
    <property type="term" value="P:endonucleolytic cleavage in ITS1 to separate SSU-rRNA from 5.8S rRNA and LSU-rRNA from tricistronic rRNA transcript (SSU-rRNA, 5.8S rRNA, LSU-rRNA)"/>
    <property type="evidence" value="ECO:0007669"/>
    <property type="project" value="TreeGrafter"/>
</dbReference>
<keyword evidence="2" id="KW-1185">Reference proteome</keyword>
<evidence type="ECO:0000313" key="2">
    <source>
        <dbReference type="Proteomes" id="UP001174136"/>
    </source>
</evidence>
<organism evidence="1 2">
    <name type="scientific">Merluccius polli</name>
    <name type="common">Benguela hake</name>
    <name type="synonym">Merluccius cadenati</name>
    <dbReference type="NCBI Taxonomy" id="89951"/>
    <lineage>
        <taxon>Eukaryota</taxon>
        <taxon>Metazoa</taxon>
        <taxon>Chordata</taxon>
        <taxon>Craniata</taxon>
        <taxon>Vertebrata</taxon>
        <taxon>Euteleostomi</taxon>
        <taxon>Actinopterygii</taxon>
        <taxon>Neopterygii</taxon>
        <taxon>Teleostei</taxon>
        <taxon>Neoteleostei</taxon>
        <taxon>Acanthomorphata</taxon>
        <taxon>Zeiogadaria</taxon>
        <taxon>Gadariae</taxon>
        <taxon>Gadiformes</taxon>
        <taxon>Gadoidei</taxon>
        <taxon>Merlucciidae</taxon>
        <taxon>Merluccius</taxon>
    </lineage>
</organism>
<protein>
    <submittedName>
        <fullName evidence="1">Ribonuclease P protein subunit p40</fullName>
    </submittedName>
</protein>
<dbReference type="EMBL" id="JAOPHQ010002722">
    <property type="protein sequence ID" value="KAK0145849.1"/>
    <property type="molecule type" value="Genomic_DNA"/>
</dbReference>
<sequence length="361" mass="40038">MFSHLEKTPRTLLVCERSHLDHEDARLGRHVEQHSFNHQLSLLVPGCDRLPAELDAALKGMRSFLLVRDLPLARLLEEDFIDQAVHKGSTYGLSYRTRIDEDNCYALLPNGKLVLSVDKDTYEVLGLEGKPSQYQRRPAGRYVVSVDLKDKTMSPGGRGHQRVLKALTEHTPLSCDLLLSQHLPGGEGPALQSLLSNHKLSEHRPRVSSRVMTSLPCPTLATSDLQGERRSCDPQSFLEWLGAVDAGVSFEEDRSGGYLSTYQCPQPQTLVDAAVRCGVSGLLLPEDIYSLVDVLRRSVLEPKLAPWLALTVHGFQDSPVSWGTAEHGFLSGGENFYTLVLFQNLDYWICMATGSHDACPP</sequence>
<dbReference type="PANTHER" id="PTHR15396:SF1">
    <property type="entry name" value="RIBONUCLEASE P PROTEIN SUBUNIT P40"/>
    <property type="match status" value="1"/>
</dbReference>
<dbReference type="GO" id="GO:0001682">
    <property type="term" value="P:tRNA 5'-leader removal"/>
    <property type="evidence" value="ECO:0007669"/>
    <property type="project" value="InterPro"/>
</dbReference>
<dbReference type="InterPro" id="IPR013893">
    <property type="entry name" value="RNase_P_Rpp40"/>
</dbReference>
<dbReference type="GO" id="GO:0000171">
    <property type="term" value="F:ribonuclease MRP activity"/>
    <property type="evidence" value="ECO:0007669"/>
    <property type="project" value="TreeGrafter"/>
</dbReference>
<dbReference type="GO" id="GO:0004526">
    <property type="term" value="F:ribonuclease P activity"/>
    <property type="evidence" value="ECO:0007669"/>
    <property type="project" value="TreeGrafter"/>
</dbReference>
<gene>
    <name evidence="1" type="primary">Rpp40_0</name>
    <name evidence="1" type="ORF">N1851_015221</name>
</gene>
<dbReference type="AlphaFoldDB" id="A0AA47MT95"/>
<dbReference type="GO" id="GO:0030681">
    <property type="term" value="C:multimeric ribonuclease P complex"/>
    <property type="evidence" value="ECO:0007669"/>
    <property type="project" value="TreeGrafter"/>
</dbReference>
<reference evidence="1" key="1">
    <citation type="journal article" date="2023" name="Front. Mar. Sci.">
        <title>A new Merluccius polli reference genome to investigate the effects of global change in West African waters.</title>
        <authorList>
            <person name="Mateo J.L."/>
            <person name="Blanco-Fernandez C."/>
            <person name="Garcia-Vazquez E."/>
            <person name="Machado-Schiaffino G."/>
        </authorList>
    </citation>
    <scope>NUCLEOTIDE SEQUENCE</scope>
    <source>
        <strain evidence="1">C29</strain>
        <tissue evidence="1">Fin</tissue>
    </source>
</reference>
<comment type="caution">
    <text evidence="1">The sequence shown here is derived from an EMBL/GenBank/DDBJ whole genome shotgun (WGS) entry which is preliminary data.</text>
</comment>
<proteinExistence type="predicted"/>
<accession>A0AA47MT95</accession>
<name>A0AA47MT95_MERPO</name>
<dbReference type="Proteomes" id="UP001174136">
    <property type="component" value="Unassembled WGS sequence"/>
</dbReference>
<dbReference type="GO" id="GO:0000172">
    <property type="term" value="C:ribonuclease MRP complex"/>
    <property type="evidence" value="ECO:0007669"/>
    <property type="project" value="TreeGrafter"/>
</dbReference>